<reference evidence="3" key="1">
    <citation type="journal article" date="2017" name="Genome Biol.">
        <title>Comparative genomics reveals high biological diversity and specific adaptations in the industrially and medically important fungal genus Aspergillus.</title>
        <authorList>
            <person name="de Vries R.P."/>
            <person name="Riley R."/>
            <person name="Wiebenga A."/>
            <person name="Aguilar-Osorio G."/>
            <person name="Amillis S."/>
            <person name="Uchima C.A."/>
            <person name="Anderluh G."/>
            <person name="Asadollahi M."/>
            <person name="Askin M."/>
            <person name="Barry K."/>
            <person name="Battaglia E."/>
            <person name="Bayram O."/>
            <person name="Benocci T."/>
            <person name="Braus-Stromeyer S.A."/>
            <person name="Caldana C."/>
            <person name="Canovas D."/>
            <person name="Cerqueira G.C."/>
            <person name="Chen F."/>
            <person name="Chen W."/>
            <person name="Choi C."/>
            <person name="Clum A."/>
            <person name="Dos Santos R.A."/>
            <person name="Damasio A.R."/>
            <person name="Diallinas G."/>
            <person name="Emri T."/>
            <person name="Fekete E."/>
            <person name="Flipphi M."/>
            <person name="Freyberg S."/>
            <person name="Gallo A."/>
            <person name="Gournas C."/>
            <person name="Habgood R."/>
            <person name="Hainaut M."/>
            <person name="Harispe M.L."/>
            <person name="Henrissat B."/>
            <person name="Hilden K.S."/>
            <person name="Hope R."/>
            <person name="Hossain A."/>
            <person name="Karabika E."/>
            <person name="Karaffa L."/>
            <person name="Karanyi Z."/>
            <person name="Krasevec N."/>
            <person name="Kuo A."/>
            <person name="Kusch H."/>
            <person name="LaButti K."/>
            <person name="Lagendijk E.L."/>
            <person name="Lapidus A."/>
            <person name="Levasseur A."/>
            <person name="Lindquist E."/>
            <person name="Lipzen A."/>
            <person name="Logrieco A.F."/>
            <person name="MacCabe A."/>
            <person name="Maekelae M.R."/>
            <person name="Malavazi I."/>
            <person name="Melin P."/>
            <person name="Meyer V."/>
            <person name="Mielnichuk N."/>
            <person name="Miskei M."/>
            <person name="Molnar A.P."/>
            <person name="Mule G."/>
            <person name="Ngan C.Y."/>
            <person name="Orejas M."/>
            <person name="Orosz E."/>
            <person name="Ouedraogo J.P."/>
            <person name="Overkamp K.M."/>
            <person name="Park H.-S."/>
            <person name="Perrone G."/>
            <person name="Piumi F."/>
            <person name="Punt P.J."/>
            <person name="Ram A.F."/>
            <person name="Ramon A."/>
            <person name="Rauscher S."/>
            <person name="Record E."/>
            <person name="Riano-Pachon D.M."/>
            <person name="Robert V."/>
            <person name="Roehrig J."/>
            <person name="Ruller R."/>
            <person name="Salamov A."/>
            <person name="Salih N.S."/>
            <person name="Samson R.A."/>
            <person name="Sandor E."/>
            <person name="Sanguinetti M."/>
            <person name="Schuetze T."/>
            <person name="Sepcic K."/>
            <person name="Shelest E."/>
            <person name="Sherlock G."/>
            <person name="Sophianopoulou V."/>
            <person name="Squina F.M."/>
            <person name="Sun H."/>
            <person name="Susca A."/>
            <person name="Todd R.B."/>
            <person name="Tsang A."/>
            <person name="Unkles S.E."/>
            <person name="van de Wiele N."/>
            <person name="van Rossen-Uffink D."/>
            <person name="Oliveira J.V."/>
            <person name="Vesth T.C."/>
            <person name="Visser J."/>
            <person name="Yu J.-H."/>
            <person name="Zhou M."/>
            <person name="Andersen M.R."/>
            <person name="Archer D.B."/>
            <person name="Baker S.E."/>
            <person name="Benoit I."/>
            <person name="Brakhage A.A."/>
            <person name="Braus G.H."/>
            <person name="Fischer R."/>
            <person name="Frisvad J.C."/>
            <person name="Goldman G.H."/>
            <person name="Houbraken J."/>
            <person name="Oakley B."/>
            <person name="Pocsi I."/>
            <person name="Scazzocchio C."/>
            <person name="Seiboth B."/>
            <person name="vanKuyk P.A."/>
            <person name="Wortman J."/>
            <person name="Dyer P.S."/>
            <person name="Grigoriev I.V."/>
        </authorList>
    </citation>
    <scope>NUCLEOTIDE SEQUENCE [LARGE SCALE GENOMIC DNA]</scope>
    <source>
        <strain evidence="3">DTO 134E9</strain>
    </source>
</reference>
<evidence type="ECO:0000313" key="2">
    <source>
        <dbReference type="EMBL" id="OJJ35389.1"/>
    </source>
</evidence>
<organism evidence="2 3">
    <name type="scientific">Aspergillus wentii DTO 134E9</name>
    <dbReference type="NCBI Taxonomy" id="1073089"/>
    <lineage>
        <taxon>Eukaryota</taxon>
        <taxon>Fungi</taxon>
        <taxon>Dikarya</taxon>
        <taxon>Ascomycota</taxon>
        <taxon>Pezizomycotina</taxon>
        <taxon>Eurotiomycetes</taxon>
        <taxon>Eurotiomycetidae</taxon>
        <taxon>Eurotiales</taxon>
        <taxon>Aspergillaceae</taxon>
        <taxon>Aspergillus</taxon>
        <taxon>Aspergillus subgen. Cremei</taxon>
    </lineage>
</organism>
<dbReference type="VEuPathDB" id="FungiDB:ASPWEDRAFT_40585"/>
<dbReference type="AlphaFoldDB" id="A0A1L9RKC7"/>
<dbReference type="PANTHER" id="PTHR38167:SF1">
    <property type="entry name" value="C2H2-TYPE DOMAIN-CONTAINING PROTEIN"/>
    <property type="match status" value="1"/>
</dbReference>
<sequence length="186" mass="21352">MPIPSDITDELDRRMLTKNAIANASKERLQALLDELLYIDPFASEFMADKLLVTEDKIPAKRASESDEDENDSESEDEDEERVKQPAEVTGSKRLRSRYEYCQNCHVEFDTTTNTKTSCCYHSDTAYPDEDSFEDHDEDCHGPMEDFFDDFPEKFIYECCGKRGDQAGCVINWHLEGGAPKKMRPV</sequence>
<feature type="compositionally biased region" description="Acidic residues" evidence="1">
    <location>
        <begin position="66"/>
        <end position="80"/>
    </location>
</feature>
<evidence type="ECO:0008006" key="4">
    <source>
        <dbReference type="Google" id="ProtNLM"/>
    </source>
</evidence>
<dbReference type="RefSeq" id="XP_040689065.1">
    <property type="nucleotide sequence ID" value="XM_040835359.1"/>
</dbReference>
<gene>
    <name evidence="2" type="ORF">ASPWEDRAFT_40585</name>
</gene>
<dbReference type="PANTHER" id="PTHR38167">
    <property type="entry name" value="C2H2-TYPE DOMAIN-CONTAINING PROTEIN"/>
    <property type="match status" value="1"/>
</dbReference>
<dbReference type="Proteomes" id="UP000184383">
    <property type="component" value="Unassembled WGS sequence"/>
</dbReference>
<keyword evidence="3" id="KW-1185">Reference proteome</keyword>
<dbReference type="OrthoDB" id="5422613at2759"/>
<evidence type="ECO:0000313" key="3">
    <source>
        <dbReference type="Proteomes" id="UP000184383"/>
    </source>
</evidence>
<name>A0A1L9RKC7_ASPWE</name>
<dbReference type="EMBL" id="KV878212">
    <property type="protein sequence ID" value="OJJ35389.1"/>
    <property type="molecule type" value="Genomic_DNA"/>
</dbReference>
<dbReference type="STRING" id="1073089.A0A1L9RKC7"/>
<protein>
    <recommendedName>
        <fullName evidence="4">C2H2-type domain-containing protein</fullName>
    </recommendedName>
</protein>
<feature type="region of interest" description="Disordered" evidence="1">
    <location>
        <begin position="61"/>
        <end position="90"/>
    </location>
</feature>
<proteinExistence type="predicted"/>
<evidence type="ECO:0000256" key="1">
    <source>
        <dbReference type="SAM" id="MobiDB-lite"/>
    </source>
</evidence>
<accession>A0A1L9RKC7</accession>
<dbReference type="GeneID" id="63751207"/>